<dbReference type="Proteomes" id="UP000887458">
    <property type="component" value="Unassembled WGS sequence"/>
</dbReference>
<dbReference type="EMBL" id="NJHN03000047">
    <property type="protein sequence ID" value="KAH9420599.1"/>
    <property type="molecule type" value="Genomic_DNA"/>
</dbReference>
<keyword evidence="2" id="KW-1133">Transmembrane helix</keyword>
<comment type="caution">
    <text evidence="3">The sequence shown here is derived from an EMBL/GenBank/DDBJ whole genome shotgun (WGS) entry which is preliminary data.</text>
</comment>
<keyword evidence="4" id="KW-1185">Reference proteome</keyword>
<evidence type="ECO:0000313" key="4">
    <source>
        <dbReference type="Proteomes" id="UP000887458"/>
    </source>
</evidence>
<feature type="region of interest" description="Disordered" evidence="1">
    <location>
        <begin position="158"/>
        <end position="204"/>
    </location>
</feature>
<evidence type="ECO:0000256" key="2">
    <source>
        <dbReference type="SAM" id="Phobius"/>
    </source>
</evidence>
<organism evidence="3 4">
    <name type="scientific">Dermatophagoides pteronyssinus</name>
    <name type="common">European house dust mite</name>
    <dbReference type="NCBI Taxonomy" id="6956"/>
    <lineage>
        <taxon>Eukaryota</taxon>
        <taxon>Metazoa</taxon>
        <taxon>Ecdysozoa</taxon>
        <taxon>Arthropoda</taxon>
        <taxon>Chelicerata</taxon>
        <taxon>Arachnida</taxon>
        <taxon>Acari</taxon>
        <taxon>Acariformes</taxon>
        <taxon>Sarcoptiformes</taxon>
        <taxon>Astigmata</taxon>
        <taxon>Psoroptidia</taxon>
        <taxon>Analgoidea</taxon>
        <taxon>Pyroglyphidae</taxon>
        <taxon>Dermatophagoidinae</taxon>
        <taxon>Dermatophagoides</taxon>
    </lineage>
</organism>
<gene>
    <name evidence="3" type="ORF">DERP_001026</name>
</gene>
<feature type="compositionally biased region" description="Basic and acidic residues" evidence="1">
    <location>
        <begin position="194"/>
        <end position="204"/>
    </location>
</feature>
<accession>A0ABQ8JDC0</accession>
<evidence type="ECO:0000256" key="1">
    <source>
        <dbReference type="SAM" id="MobiDB-lite"/>
    </source>
</evidence>
<keyword evidence="2" id="KW-0812">Transmembrane</keyword>
<protein>
    <submittedName>
        <fullName evidence="3">Uncharacterized protein</fullName>
    </submittedName>
</protein>
<feature type="transmembrane region" description="Helical" evidence="2">
    <location>
        <begin position="52"/>
        <end position="70"/>
    </location>
</feature>
<name>A0ABQ8JDC0_DERPT</name>
<reference evidence="3 4" key="2">
    <citation type="journal article" date="2022" name="Mol. Biol. Evol.">
        <title>Comparative Genomics Reveals Insights into the Divergent Evolution of Astigmatic Mites and Household Pest Adaptations.</title>
        <authorList>
            <person name="Xiong Q."/>
            <person name="Wan A.T."/>
            <person name="Liu X."/>
            <person name="Fung C.S."/>
            <person name="Xiao X."/>
            <person name="Malainual N."/>
            <person name="Hou J."/>
            <person name="Wang L."/>
            <person name="Wang M."/>
            <person name="Yang K.Y."/>
            <person name="Cui Y."/>
            <person name="Leung E.L."/>
            <person name="Nong W."/>
            <person name="Shin S.K."/>
            <person name="Au S.W."/>
            <person name="Jeong K.Y."/>
            <person name="Chew F.T."/>
            <person name="Hui J.H."/>
            <person name="Leung T.F."/>
            <person name="Tungtrongchitr A."/>
            <person name="Zhong N."/>
            <person name="Liu Z."/>
            <person name="Tsui S.K."/>
        </authorList>
    </citation>
    <scope>NUCLEOTIDE SEQUENCE [LARGE SCALE GENOMIC DNA]</scope>
    <source>
        <strain evidence="3">Derp</strain>
    </source>
</reference>
<dbReference type="PROSITE" id="PS51257">
    <property type="entry name" value="PROKAR_LIPOPROTEIN"/>
    <property type="match status" value="1"/>
</dbReference>
<evidence type="ECO:0000313" key="3">
    <source>
        <dbReference type="EMBL" id="KAH9420599.1"/>
    </source>
</evidence>
<sequence>MKKYSKQIILRWSMYVIGLITIASAIACYAIDCNDFSDVLQHDLMASGTQHFLNIMLAIYMISTTIPLMIHYTQPRLIYIGIFFNLSILFLIIRWSFGLRFHPEFMLGIFLNIPLSGFYFSFIYSKTPKPKKSLAKLIIHVMIQDEIEIFSTTTTTSKKSSSISIEKSQSKRKSSLTATGSKQKSSLTATGSKQKQESDNKPNK</sequence>
<feature type="compositionally biased region" description="Low complexity" evidence="1">
    <location>
        <begin position="158"/>
        <end position="167"/>
    </location>
</feature>
<feature type="compositionally biased region" description="Polar residues" evidence="1">
    <location>
        <begin position="176"/>
        <end position="193"/>
    </location>
</feature>
<feature type="transmembrane region" description="Helical" evidence="2">
    <location>
        <begin position="12"/>
        <end position="32"/>
    </location>
</feature>
<keyword evidence="2" id="KW-0472">Membrane</keyword>
<feature type="transmembrane region" description="Helical" evidence="2">
    <location>
        <begin position="77"/>
        <end position="99"/>
    </location>
</feature>
<reference evidence="3 4" key="1">
    <citation type="journal article" date="2018" name="J. Allergy Clin. Immunol.">
        <title>High-quality assembly of Dermatophagoides pteronyssinus genome and transcriptome reveals a wide range of novel allergens.</title>
        <authorList>
            <person name="Liu X.Y."/>
            <person name="Yang K.Y."/>
            <person name="Wang M.Q."/>
            <person name="Kwok J.S."/>
            <person name="Zeng X."/>
            <person name="Yang Z."/>
            <person name="Xiao X.J."/>
            <person name="Lau C.P."/>
            <person name="Li Y."/>
            <person name="Huang Z.M."/>
            <person name="Ba J.G."/>
            <person name="Yim A.K."/>
            <person name="Ouyang C.Y."/>
            <person name="Ngai S.M."/>
            <person name="Chan T.F."/>
            <person name="Leung E.L."/>
            <person name="Liu L."/>
            <person name="Liu Z.G."/>
            <person name="Tsui S.K."/>
        </authorList>
    </citation>
    <scope>NUCLEOTIDE SEQUENCE [LARGE SCALE GENOMIC DNA]</scope>
    <source>
        <strain evidence="3">Derp</strain>
    </source>
</reference>
<feature type="transmembrane region" description="Helical" evidence="2">
    <location>
        <begin position="105"/>
        <end position="124"/>
    </location>
</feature>
<proteinExistence type="predicted"/>